<accession>A0AAW0IX80</accession>
<gene>
    <name evidence="1" type="ORF">CFP56_041083</name>
</gene>
<dbReference type="EMBL" id="PKMF04000813">
    <property type="protein sequence ID" value="KAK7818766.1"/>
    <property type="molecule type" value="Genomic_DNA"/>
</dbReference>
<name>A0AAW0IX80_QUESU</name>
<protein>
    <submittedName>
        <fullName evidence="1">Uncharacterized protein</fullName>
    </submittedName>
</protein>
<dbReference type="AlphaFoldDB" id="A0AAW0IX80"/>
<comment type="caution">
    <text evidence="1">The sequence shown here is derived from an EMBL/GenBank/DDBJ whole genome shotgun (WGS) entry which is preliminary data.</text>
</comment>
<evidence type="ECO:0000313" key="2">
    <source>
        <dbReference type="Proteomes" id="UP000237347"/>
    </source>
</evidence>
<evidence type="ECO:0000313" key="1">
    <source>
        <dbReference type="EMBL" id="KAK7818766.1"/>
    </source>
</evidence>
<keyword evidence="2" id="KW-1185">Reference proteome</keyword>
<reference evidence="1 2" key="1">
    <citation type="journal article" date="2018" name="Sci. Data">
        <title>The draft genome sequence of cork oak.</title>
        <authorList>
            <person name="Ramos A.M."/>
            <person name="Usie A."/>
            <person name="Barbosa P."/>
            <person name="Barros P.M."/>
            <person name="Capote T."/>
            <person name="Chaves I."/>
            <person name="Simoes F."/>
            <person name="Abreu I."/>
            <person name="Carrasquinho I."/>
            <person name="Faro C."/>
            <person name="Guimaraes J.B."/>
            <person name="Mendonca D."/>
            <person name="Nobrega F."/>
            <person name="Rodrigues L."/>
            <person name="Saibo N.J.M."/>
            <person name="Varela M.C."/>
            <person name="Egas C."/>
            <person name="Matos J."/>
            <person name="Miguel C.M."/>
            <person name="Oliveira M.M."/>
            <person name="Ricardo C.P."/>
            <person name="Goncalves S."/>
        </authorList>
    </citation>
    <scope>NUCLEOTIDE SEQUENCE [LARGE SCALE GENOMIC DNA]</scope>
    <source>
        <strain evidence="2">cv. HL8</strain>
    </source>
</reference>
<organism evidence="1 2">
    <name type="scientific">Quercus suber</name>
    <name type="common">Cork oak</name>
    <dbReference type="NCBI Taxonomy" id="58331"/>
    <lineage>
        <taxon>Eukaryota</taxon>
        <taxon>Viridiplantae</taxon>
        <taxon>Streptophyta</taxon>
        <taxon>Embryophyta</taxon>
        <taxon>Tracheophyta</taxon>
        <taxon>Spermatophyta</taxon>
        <taxon>Magnoliopsida</taxon>
        <taxon>eudicotyledons</taxon>
        <taxon>Gunneridae</taxon>
        <taxon>Pentapetalae</taxon>
        <taxon>rosids</taxon>
        <taxon>fabids</taxon>
        <taxon>Fagales</taxon>
        <taxon>Fagaceae</taxon>
        <taxon>Quercus</taxon>
    </lineage>
</organism>
<proteinExistence type="predicted"/>
<dbReference type="Proteomes" id="UP000237347">
    <property type="component" value="Unassembled WGS sequence"/>
</dbReference>
<sequence length="65" mass="7346">MQSVPAVLMNVFGTMWQWDLAQLIPGRFLMLPQATVSKTGTFLEGAINYFVIIESYTKKLSYTTP</sequence>